<dbReference type="OrthoDB" id="9805017at2"/>
<keyword evidence="4" id="KW-1185">Reference proteome</keyword>
<accession>A0A2P8D1Y5</accession>
<sequence>MMKKMLLLALLPACPAFAQTPMHEEDAPPPVISVLNQELKDTRMRLALPGNKEASIQPLQFSPARELEQLRVSGAYHEPEALLQAKATTGNNLQEVSRQRFNGVSLNLEGVIYDQLDCYVVHDQYEVASGNELPGNFSYDNTYLVYKDQAGTTVAEVIYIQCSIGNATTEKKIVRQAKPALATHSFTIAPNPAQKNIRVSFRNTDQGSYTLQISNPEGKVIKTLIDRQILESGAHTFDFTLDLQPGFYIVSLSSGKAIPVSQKLIIK</sequence>
<protein>
    <submittedName>
        <fullName evidence="3">Putative secreted protein (Por secretion system target)</fullName>
    </submittedName>
</protein>
<evidence type="ECO:0000313" key="3">
    <source>
        <dbReference type="EMBL" id="PSK91228.1"/>
    </source>
</evidence>
<evidence type="ECO:0000313" key="4">
    <source>
        <dbReference type="Proteomes" id="UP000240572"/>
    </source>
</evidence>
<comment type="caution">
    <text evidence="3">The sequence shown here is derived from an EMBL/GenBank/DDBJ whole genome shotgun (WGS) entry which is preliminary data.</text>
</comment>
<feature type="signal peptide" evidence="1">
    <location>
        <begin position="1"/>
        <end position="18"/>
    </location>
</feature>
<feature type="chain" id="PRO_5015150239" evidence="1">
    <location>
        <begin position="19"/>
        <end position="267"/>
    </location>
</feature>
<dbReference type="Proteomes" id="UP000240572">
    <property type="component" value="Unassembled WGS sequence"/>
</dbReference>
<gene>
    <name evidence="3" type="ORF">B0I18_106240</name>
</gene>
<dbReference type="RefSeq" id="WP_106523825.1">
    <property type="nucleotide sequence ID" value="NZ_PYGD01000006.1"/>
</dbReference>
<evidence type="ECO:0000256" key="1">
    <source>
        <dbReference type="SAM" id="SignalP"/>
    </source>
</evidence>
<proteinExistence type="predicted"/>
<dbReference type="EMBL" id="PYGD01000006">
    <property type="protein sequence ID" value="PSK91228.1"/>
    <property type="molecule type" value="Genomic_DNA"/>
</dbReference>
<keyword evidence="1" id="KW-0732">Signal</keyword>
<evidence type="ECO:0000259" key="2">
    <source>
        <dbReference type="Pfam" id="PF18962"/>
    </source>
</evidence>
<organism evidence="3 4">
    <name type="scientific">Taibaiella chishuiensis</name>
    <dbReference type="NCBI Taxonomy" id="1434707"/>
    <lineage>
        <taxon>Bacteria</taxon>
        <taxon>Pseudomonadati</taxon>
        <taxon>Bacteroidota</taxon>
        <taxon>Chitinophagia</taxon>
        <taxon>Chitinophagales</taxon>
        <taxon>Chitinophagaceae</taxon>
        <taxon>Taibaiella</taxon>
    </lineage>
</organism>
<reference evidence="3 4" key="1">
    <citation type="submission" date="2018-03" db="EMBL/GenBank/DDBJ databases">
        <title>Genomic Encyclopedia of Type Strains, Phase III (KMG-III): the genomes of soil and plant-associated and newly described type strains.</title>
        <authorList>
            <person name="Whitman W."/>
        </authorList>
    </citation>
    <scope>NUCLEOTIDE SEQUENCE [LARGE SCALE GENOMIC DNA]</scope>
    <source>
        <strain evidence="3 4">CGMCC 1.12700</strain>
    </source>
</reference>
<dbReference type="Pfam" id="PF18962">
    <property type="entry name" value="Por_Secre_tail"/>
    <property type="match status" value="1"/>
</dbReference>
<dbReference type="AlphaFoldDB" id="A0A2P8D1Y5"/>
<dbReference type="NCBIfam" id="TIGR04183">
    <property type="entry name" value="Por_Secre_tail"/>
    <property type="match status" value="1"/>
</dbReference>
<feature type="domain" description="Secretion system C-terminal sorting" evidence="2">
    <location>
        <begin position="189"/>
        <end position="266"/>
    </location>
</feature>
<name>A0A2P8D1Y5_9BACT</name>
<dbReference type="InterPro" id="IPR026444">
    <property type="entry name" value="Secre_tail"/>
</dbReference>